<dbReference type="Pfam" id="PF03992">
    <property type="entry name" value="ABM"/>
    <property type="match status" value="1"/>
</dbReference>
<dbReference type="InterPro" id="IPR011008">
    <property type="entry name" value="Dimeric_a/b-barrel"/>
</dbReference>
<proteinExistence type="predicted"/>
<dbReference type="InterPro" id="IPR007138">
    <property type="entry name" value="ABM_dom"/>
</dbReference>
<evidence type="ECO:0000313" key="4">
    <source>
        <dbReference type="Proteomes" id="UP000010296"/>
    </source>
</evidence>
<feature type="compositionally biased region" description="Polar residues" evidence="1">
    <location>
        <begin position="99"/>
        <end position="110"/>
    </location>
</feature>
<dbReference type="AlphaFoldDB" id="E6LHR8"/>
<dbReference type="STRING" id="888064.HMPREF9088_1908"/>
<dbReference type="EMBL" id="AEPV01000071">
    <property type="protein sequence ID" value="EFU73323.1"/>
    <property type="molecule type" value="Genomic_DNA"/>
</dbReference>
<evidence type="ECO:0000256" key="1">
    <source>
        <dbReference type="SAM" id="MobiDB-lite"/>
    </source>
</evidence>
<comment type="caution">
    <text evidence="3">The sequence shown here is derived from an EMBL/GenBank/DDBJ whole genome shotgun (WGS) entry which is preliminary data.</text>
</comment>
<dbReference type="PANTHER" id="PTHR34474">
    <property type="entry name" value="SIGNAL TRANSDUCTION PROTEIN TRAP"/>
    <property type="match status" value="1"/>
</dbReference>
<dbReference type="eggNOG" id="COG2329">
    <property type="taxonomic scope" value="Bacteria"/>
</dbReference>
<dbReference type="EC" id="1.14.99.3" evidence="3"/>
<reference evidence="3 4" key="1">
    <citation type="submission" date="2010-12" db="EMBL/GenBank/DDBJ databases">
        <authorList>
            <person name="Muzny D."/>
            <person name="Qin X."/>
            <person name="Deng J."/>
            <person name="Jiang H."/>
            <person name="Liu Y."/>
            <person name="Qu J."/>
            <person name="Song X.-Z."/>
            <person name="Zhang L."/>
            <person name="Thornton R."/>
            <person name="Coyle M."/>
            <person name="Francisco L."/>
            <person name="Jackson L."/>
            <person name="Javaid M."/>
            <person name="Korchina V."/>
            <person name="Kovar C."/>
            <person name="Mata R."/>
            <person name="Mathew T."/>
            <person name="Ngo R."/>
            <person name="Nguyen L."/>
            <person name="Nguyen N."/>
            <person name="Okwuonu G."/>
            <person name="Ongeri F."/>
            <person name="Pham C."/>
            <person name="Simmons D."/>
            <person name="Wilczek-Boney K."/>
            <person name="Hale W."/>
            <person name="Jakkamsetti A."/>
            <person name="Pham P."/>
            <person name="Ruth R."/>
            <person name="San Lucas F."/>
            <person name="Warren J."/>
            <person name="Zhang J."/>
            <person name="Zhao Z."/>
            <person name="Zhou C."/>
            <person name="Zhu D."/>
            <person name="Lee S."/>
            <person name="Bess C."/>
            <person name="Blankenburg K."/>
            <person name="Forbes L."/>
            <person name="Fu Q."/>
            <person name="Gubbala S."/>
            <person name="Hirani K."/>
            <person name="Jayaseelan J.C."/>
            <person name="Lara F."/>
            <person name="Munidasa M."/>
            <person name="Palculict T."/>
            <person name="Patil S."/>
            <person name="Pu L.-L."/>
            <person name="Saada N."/>
            <person name="Tang L."/>
            <person name="Weissenberger G."/>
            <person name="Zhu Y."/>
            <person name="Hemphill L."/>
            <person name="Shang Y."/>
            <person name="Youmans B."/>
            <person name="Ayvaz T."/>
            <person name="Ross M."/>
            <person name="Santibanez J."/>
            <person name="Aqrawi P."/>
            <person name="Gross S."/>
            <person name="Joshi V."/>
            <person name="Fowler G."/>
            <person name="Nazareth L."/>
            <person name="Reid J."/>
            <person name="Worley K."/>
            <person name="Petrosino J."/>
            <person name="Highlander S."/>
            <person name="Gibbs R."/>
        </authorList>
    </citation>
    <scope>NUCLEOTIDE SEQUENCE [LARGE SCALE GENOMIC DNA]</scope>
    <source>
        <strain evidence="4">DSM 15952 / CCUG 50447 / LMG 22039 / TP 1.5</strain>
    </source>
</reference>
<dbReference type="Gene3D" id="3.30.70.100">
    <property type="match status" value="1"/>
</dbReference>
<gene>
    <name evidence="3" type="ORF">HMPREF9088_1908</name>
</gene>
<keyword evidence="3" id="KW-0503">Monooxygenase</keyword>
<feature type="region of interest" description="Disordered" evidence="1">
    <location>
        <begin position="78"/>
        <end position="110"/>
    </location>
</feature>
<evidence type="ECO:0000259" key="2">
    <source>
        <dbReference type="PROSITE" id="PS51725"/>
    </source>
</evidence>
<keyword evidence="3" id="KW-0560">Oxidoreductase</keyword>
<name>E6LHR8_ENTI1</name>
<dbReference type="InterPro" id="IPR050404">
    <property type="entry name" value="Heme-degrading_MO"/>
</dbReference>
<dbReference type="PROSITE" id="PS51725">
    <property type="entry name" value="ABM"/>
    <property type="match status" value="1"/>
</dbReference>
<dbReference type="SUPFAM" id="SSF54909">
    <property type="entry name" value="Dimeric alpha+beta barrel"/>
    <property type="match status" value="1"/>
</dbReference>
<keyword evidence="4" id="KW-1185">Reference proteome</keyword>
<dbReference type="Proteomes" id="UP000010296">
    <property type="component" value="Unassembled WGS sequence"/>
</dbReference>
<protein>
    <submittedName>
        <fullName evidence="3">Antibiotic biosynthesis monooxygenase</fullName>
        <ecNumber evidence="3">1.14.99.3</ecNumber>
    </submittedName>
</protein>
<accession>E6LHR8</accession>
<evidence type="ECO:0000313" key="3">
    <source>
        <dbReference type="EMBL" id="EFU73323.1"/>
    </source>
</evidence>
<dbReference type="HOGENOM" id="CLU_141544_2_0_9"/>
<sequence length="110" mass="12675">MMYIVTNTIKVKTPFLERMTQQFLSSHTQSKMTDVPGFLGFEVFYRDVPDEADVSEVVALSRWESESDQLAWTQSDSFQSLHQHRKQAHEGKPKESPVLGNTVSRYYSAE</sequence>
<dbReference type="GO" id="GO:0004497">
    <property type="term" value="F:monooxygenase activity"/>
    <property type="evidence" value="ECO:0007669"/>
    <property type="project" value="UniProtKB-KW"/>
</dbReference>
<organism evidence="3 4">
    <name type="scientific">Enterococcus italicus (strain DSM 15952 / CCUG 50447 / LMG 22039 / TP 1.5)</name>
    <dbReference type="NCBI Taxonomy" id="888064"/>
    <lineage>
        <taxon>Bacteria</taxon>
        <taxon>Bacillati</taxon>
        <taxon>Bacillota</taxon>
        <taxon>Bacilli</taxon>
        <taxon>Lactobacillales</taxon>
        <taxon>Enterococcaceae</taxon>
        <taxon>Enterococcus</taxon>
    </lineage>
</organism>
<dbReference type="PANTHER" id="PTHR34474:SF4">
    <property type="entry name" value="HEME OXYGENASE (STAPHYLOBILIN-PRODUCING) 1"/>
    <property type="match status" value="1"/>
</dbReference>
<feature type="domain" description="ABM" evidence="2">
    <location>
        <begin position="3"/>
        <end position="99"/>
    </location>
</feature>